<sequence>MSTLGRRSWLAKWFHAVKTSASCREKQLSRVHTAMKTGGVQNVFEPTPREAVSFKSGRSWAEQVAAAFGRLPFPKQGFCRDVCRPIDIPALTDACRLNWPSSAGGPLANGFWGKSVVYDLQSVGQMLVQLGGRRHLGQGGRTRNIGRSDQRLCCSLCTVKWDTRIGLACWPWRWALRARRARHVAFTPSFFNATDGREATPDELDKLAEILDDTWILPGSAKPETEVLPNASFERGPERTKMGAKLGLTLGIGLGLGACGACSEVSVPGRQSAEIAGQHEAVDGPLGSARSPSSTSFPLHPSGKLTLHINHTFPHPSLRHTDSWRQAFYVHHPDSQEDDDETHEVSELMVFAATFALLHIAMCCVACGYWCLQMYRDADTFVAKRSCGSGFSGRMLPSCRLLCFLLLVPQQAVDAALSCDAEDTEAKAAGDAFPLCVFLSSDPVRRMVFQIKVEESAELVLKGSDSIALQNNSIYAWVSRSQAGPAHPTDCSNETETASRGGNVSCPQIYANADNIAQLTNLVINLRDGRVGSFVWDNGCSGCAPSRCMAGSESYNVEDFTPGASMFKQGTCGKAREDCIGNQNACDLKIFVTWAGTDKQGRNLLSAGTRLSKLAGPTLRSLFETMQEGYNMASQAVTSR</sequence>
<dbReference type="EMBL" id="LSRX01000064">
    <property type="protein sequence ID" value="OLQ11148.1"/>
    <property type="molecule type" value="Genomic_DNA"/>
</dbReference>
<dbReference type="AlphaFoldDB" id="A0A1Q9EUP9"/>
<protein>
    <submittedName>
        <fullName evidence="1">Uncharacterized protein</fullName>
    </submittedName>
</protein>
<dbReference type="Proteomes" id="UP000186817">
    <property type="component" value="Unassembled WGS sequence"/>
</dbReference>
<organism evidence="1 2">
    <name type="scientific">Symbiodinium microadriaticum</name>
    <name type="common">Dinoflagellate</name>
    <name type="synonym">Zooxanthella microadriatica</name>
    <dbReference type="NCBI Taxonomy" id="2951"/>
    <lineage>
        <taxon>Eukaryota</taxon>
        <taxon>Sar</taxon>
        <taxon>Alveolata</taxon>
        <taxon>Dinophyceae</taxon>
        <taxon>Suessiales</taxon>
        <taxon>Symbiodiniaceae</taxon>
        <taxon>Symbiodinium</taxon>
    </lineage>
</organism>
<evidence type="ECO:0000313" key="2">
    <source>
        <dbReference type="Proteomes" id="UP000186817"/>
    </source>
</evidence>
<evidence type="ECO:0000313" key="1">
    <source>
        <dbReference type="EMBL" id="OLQ11148.1"/>
    </source>
</evidence>
<gene>
    <name evidence="1" type="ORF">AK812_SmicGene5033</name>
</gene>
<comment type="caution">
    <text evidence="1">The sequence shown here is derived from an EMBL/GenBank/DDBJ whole genome shotgun (WGS) entry which is preliminary data.</text>
</comment>
<name>A0A1Q9EUP9_SYMMI</name>
<dbReference type="OrthoDB" id="188293at2759"/>
<reference evidence="1 2" key="1">
    <citation type="submission" date="2016-02" db="EMBL/GenBank/DDBJ databases">
        <title>Genome analysis of coral dinoflagellate symbionts highlights evolutionary adaptations to a symbiotic lifestyle.</title>
        <authorList>
            <person name="Aranda M."/>
            <person name="Li Y."/>
            <person name="Liew Y.J."/>
            <person name="Baumgarten S."/>
            <person name="Simakov O."/>
            <person name="Wilson M."/>
            <person name="Piel J."/>
            <person name="Ashoor H."/>
            <person name="Bougouffa S."/>
            <person name="Bajic V.B."/>
            <person name="Ryu T."/>
            <person name="Ravasi T."/>
            <person name="Bayer T."/>
            <person name="Micklem G."/>
            <person name="Kim H."/>
            <person name="Bhak J."/>
            <person name="Lajeunesse T.C."/>
            <person name="Voolstra C.R."/>
        </authorList>
    </citation>
    <scope>NUCLEOTIDE SEQUENCE [LARGE SCALE GENOMIC DNA]</scope>
    <source>
        <strain evidence="1 2">CCMP2467</strain>
    </source>
</reference>
<proteinExistence type="predicted"/>
<keyword evidence="2" id="KW-1185">Reference proteome</keyword>
<accession>A0A1Q9EUP9</accession>